<name>A0A1J5U2J9_9ARCH</name>
<evidence type="ECO:0000256" key="6">
    <source>
        <dbReference type="SAM" id="Phobius"/>
    </source>
</evidence>
<dbReference type="InterPro" id="IPR051791">
    <property type="entry name" value="Pra-immunoreactive"/>
</dbReference>
<evidence type="ECO:0000313" key="8">
    <source>
        <dbReference type="EMBL" id="OIR22973.1"/>
    </source>
</evidence>
<dbReference type="InterPro" id="IPR010432">
    <property type="entry name" value="RDD"/>
</dbReference>
<sequence>MDSMDLHQNMASVSPFKGFWIRLVAFLLDSIILGILVLTTFFVLTYSVGSLFGEEAAIGTFLILFLFAIFAMLLYKPLMEASEYQGTLGKKFLGMKIVNQNGERITMTASFVRSIVYLLQTSIPLLNMVSWLALLMIGFTEYKQGLHDIASKTYVVSYHWQGPVPVEDQFGA</sequence>
<keyword evidence="4 6" id="KW-1133">Transmembrane helix</keyword>
<dbReference type="PANTHER" id="PTHR36115">
    <property type="entry name" value="PROLINE-RICH ANTIGEN HOMOLOG-RELATED"/>
    <property type="match status" value="1"/>
</dbReference>
<evidence type="ECO:0000256" key="2">
    <source>
        <dbReference type="ARBA" id="ARBA00022475"/>
    </source>
</evidence>
<evidence type="ECO:0000256" key="5">
    <source>
        <dbReference type="ARBA" id="ARBA00023136"/>
    </source>
</evidence>
<feature type="transmembrane region" description="Helical" evidence="6">
    <location>
        <begin position="115"/>
        <end position="137"/>
    </location>
</feature>
<protein>
    <recommendedName>
        <fullName evidence="7">RDD domain-containing protein</fullName>
    </recommendedName>
</protein>
<dbReference type="Pfam" id="PF06271">
    <property type="entry name" value="RDD"/>
    <property type="match status" value="1"/>
</dbReference>
<dbReference type="PANTHER" id="PTHR36115:SF9">
    <property type="entry name" value="LMO1584 PROTEIN"/>
    <property type="match status" value="1"/>
</dbReference>
<keyword evidence="5 6" id="KW-0472">Membrane</keyword>
<comment type="subcellular location">
    <subcellularLocation>
        <location evidence="1">Cell membrane</location>
        <topology evidence="1">Multi-pass membrane protein</topology>
    </subcellularLocation>
</comment>
<evidence type="ECO:0000313" key="9">
    <source>
        <dbReference type="Proteomes" id="UP000183615"/>
    </source>
</evidence>
<evidence type="ECO:0000256" key="1">
    <source>
        <dbReference type="ARBA" id="ARBA00004651"/>
    </source>
</evidence>
<keyword evidence="2" id="KW-1003">Cell membrane</keyword>
<comment type="caution">
    <text evidence="8">The sequence shown here is derived from an EMBL/GenBank/DDBJ whole genome shotgun (WGS) entry which is preliminary data.</text>
</comment>
<evidence type="ECO:0000256" key="3">
    <source>
        <dbReference type="ARBA" id="ARBA00022692"/>
    </source>
</evidence>
<feature type="transmembrane region" description="Helical" evidence="6">
    <location>
        <begin position="20"/>
        <end position="44"/>
    </location>
</feature>
<evidence type="ECO:0000256" key="4">
    <source>
        <dbReference type="ARBA" id="ARBA00022989"/>
    </source>
</evidence>
<keyword evidence="3 6" id="KW-0812">Transmembrane</keyword>
<accession>A0A1J5U2J9</accession>
<dbReference type="EMBL" id="MIYZ01000003">
    <property type="protein sequence ID" value="OIR22973.1"/>
    <property type="molecule type" value="Genomic_DNA"/>
</dbReference>
<gene>
    <name evidence="8" type="ORF">BET99_03205</name>
</gene>
<dbReference type="GO" id="GO:0005886">
    <property type="term" value="C:plasma membrane"/>
    <property type="evidence" value="ECO:0007669"/>
    <property type="project" value="UniProtKB-SubCell"/>
</dbReference>
<reference evidence="8 9" key="1">
    <citation type="submission" date="2016-08" db="EMBL/GenBank/DDBJ databases">
        <title>New Insights into Marine Group III Euryarchaeota, from dark to light.</title>
        <authorList>
            <person name="Haro-Moreno J.M."/>
            <person name="Rodriguez-Valera F."/>
            <person name="Lopez-Garcia P."/>
            <person name="Moreira D."/>
            <person name="Martin-Cuadrado A.B."/>
        </authorList>
    </citation>
    <scope>NUCLEOTIDE SEQUENCE [LARGE SCALE GENOMIC DNA]</scope>
    <source>
        <strain evidence="8">CG-Epi2</strain>
    </source>
</reference>
<organism evidence="8 9">
    <name type="scientific">Marine Group III euryarchaeote CG-Epi2</name>
    <dbReference type="NCBI Taxonomy" id="1888996"/>
    <lineage>
        <taxon>Archaea</taxon>
        <taxon>Methanobacteriati</taxon>
        <taxon>Thermoplasmatota</taxon>
        <taxon>Thermoplasmata</taxon>
        <taxon>Candidatus Thermoprofundales</taxon>
    </lineage>
</organism>
<feature type="domain" description="RDD" evidence="7">
    <location>
        <begin position="18"/>
        <end position="151"/>
    </location>
</feature>
<evidence type="ECO:0000259" key="7">
    <source>
        <dbReference type="Pfam" id="PF06271"/>
    </source>
</evidence>
<dbReference type="AlphaFoldDB" id="A0A1J5U2J9"/>
<feature type="transmembrane region" description="Helical" evidence="6">
    <location>
        <begin position="56"/>
        <end position="75"/>
    </location>
</feature>
<dbReference type="Proteomes" id="UP000183615">
    <property type="component" value="Unassembled WGS sequence"/>
</dbReference>
<proteinExistence type="predicted"/>